<sequence length="124" mass="13278">MKSAKDYLAEANAEVPRITVKEAIAVYESGNGTFIDVRDSSDIAKSGTIKNAHRIPRGFMEFAADSEMQFHNEALQKDADIYLVCGAGGQAALAGKTLKDMGYQSVTNIGGIGDWKEAGGEMED</sequence>
<accession>A0A0N0E8W3</accession>
<gene>
    <name evidence="2" type="ORF">SU32_00565</name>
</gene>
<evidence type="ECO:0000259" key="1">
    <source>
        <dbReference type="PROSITE" id="PS50206"/>
    </source>
</evidence>
<dbReference type="Gene3D" id="3.40.250.10">
    <property type="entry name" value="Rhodanese-like domain"/>
    <property type="match status" value="1"/>
</dbReference>
<proteinExistence type="predicted"/>
<dbReference type="EMBL" id="JXMU01000001">
    <property type="protein sequence ID" value="KPB02812.1"/>
    <property type="molecule type" value="Genomic_DNA"/>
</dbReference>
<evidence type="ECO:0000313" key="2">
    <source>
        <dbReference type="EMBL" id="KPB02812.1"/>
    </source>
</evidence>
<dbReference type="RefSeq" id="WP_053997371.1">
    <property type="nucleotide sequence ID" value="NZ_JXMU01000001.1"/>
</dbReference>
<dbReference type="InterPro" id="IPR001763">
    <property type="entry name" value="Rhodanese-like_dom"/>
</dbReference>
<comment type="caution">
    <text evidence="2">The sequence shown here is derived from an EMBL/GenBank/DDBJ whole genome shotgun (WGS) entry which is preliminary data.</text>
</comment>
<dbReference type="AlphaFoldDB" id="A0A0N0E8W3"/>
<dbReference type="PROSITE" id="PS50206">
    <property type="entry name" value="RHODANESE_3"/>
    <property type="match status" value="1"/>
</dbReference>
<dbReference type="InterPro" id="IPR036873">
    <property type="entry name" value="Rhodanese-like_dom_sf"/>
</dbReference>
<protein>
    <submittedName>
        <fullName evidence="2">Rhodanese</fullName>
    </submittedName>
</protein>
<organism evidence="2 3">
    <name type="scientific">Ahrensia marina</name>
    <dbReference type="NCBI Taxonomy" id="1514904"/>
    <lineage>
        <taxon>Bacteria</taxon>
        <taxon>Pseudomonadati</taxon>
        <taxon>Pseudomonadota</taxon>
        <taxon>Alphaproteobacteria</taxon>
        <taxon>Hyphomicrobiales</taxon>
        <taxon>Ahrensiaceae</taxon>
        <taxon>Ahrensia</taxon>
    </lineage>
</organism>
<keyword evidence="3" id="KW-1185">Reference proteome</keyword>
<dbReference type="GO" id="GO:0004792">
    <property type="term" value="F:thiosulfate-cyanide sulfurtransferase activity"/>
    <property type="evidence" value="ECO:0007669"/>
    <property type="project" value="TreeGrafter"/>
</dbReference>
<dbReference type="STRING" id="1514904.SU32_00565"/>
<dbReference type="SUPFAM" id="SSF52821">
    <property type="entry name" value="Rhodanese/Cell cycle control phosphatase"/>
    <property type="match status" value="1"/>
</dbReference>
<evidence type="ECO:0000313" key="3">
    <source>
        <dbReference type="Proteomes" id="UP000038011"/>
    </source>
</evidence>
<reference evidence="2 3" key="1">
    <citation type="submission" date="2015-01" db="EMBL/GenBank/DDBJ databases">
        <title>Ahrensia donghaiensis sp. nov., a novel dimethylsulphoniopropionate-cleavage bacterium isolated from seawater and emended descriptions of the genus Ahrensia and Ahrensia kielensis.</title>
        <authorList>
            <person name="Liu J."/>
        </authorList>
    </citation>
    <scope>NUCLEOTIDE SEQUENCE [LARGE SCALE GENOMIC DNA]</scope>
    <source>
        <strain evidence="2 3">LZD062</strain>
    </source>
</reference>
<dbReference type="PATRIC" id="fig|1514904.3.peg.115"/>
<dbReference type="PANTHER" id="PTHR44086:SF13">
    <property type="entry name" value="THIOSULFATE SULFURTRANSFERASE PSPE"/>
    <property type="match status" value="1"/>
</dbReference>
<name>A0A0N0E8W3_9HYPH</name>
<dbReference type="Pfam" id="PF00581">
    <property type="entry name" value="Rhodanese"/>
    <property type="match status" value="1"/>
</dbReference>
<dbReference type="Proteomes" id="UP000038011">
    <property type="component" value="Unassembled WGS sequence"/>
</dbReference>
<dbReference type="PANTHER" id="PTHR44086">
    <property type="entry name" value="THIOSULFATE SULFURTRANSFERASE RDL2, MITOCHONDRIAL-RELATED"/>
    <property type="match status" value="1"/>
</dbReference>
<feature type="domain" description="Rhodanese" evidence="1">
    <location>
        <begin position="28"/>
        <end position="124"/>
    </location>
</feature>
<dbReference type="OrthoDB" id="9807812at2"/>
<dbReference type="SMART" id="SM00450">
    <property type="entry name" value="RHOD"/>
    <property type="match status" value="1"/>
</dbReference>